<dbReference type="EMBL" id="QNRK01000023">
    <property type="protein sequence ID" value="RBP09120.1"/>
    <property type="molecule type" value="Genomic_DNA"/>
</dbReference>
<organism evidence="1 2">
    <name type="scientific">Roseiarcus fermentans</name>
    <dbReference type="NCBI Taxonomy" id="1473586"/>
    <lineage>
        <taxon>Bacteria</taxon>
        <taxon>Pseudomonadati</taxon>
        <taxon>Pseudomonadota</taxon>
        <taxon>Alphaproteobacteria</taxon>
        <taxon>Hyphomicrobiales</taxon>
        <taxon>Roseiarcaceae</taxon>
        <taxon>Roseiarcus</taxon>
    </lineage>
</organism>
<sequence length="30" mass="3366">MKLHHYPETDRLSIEFKAAPGVETREVGPG</sequence>
<reference evidence="1 2" key="1">
    <citation type="submission" date="2018-06" db="EMBL/GenBank/DDBJ databases">
        <title>Genomic Encyclopedia of Type Strains, Phase IV (KMG-IV): sequencing the most valuable type-strain genomes for metagenomic binning, comparative biology and taxonomic classification.</title>
        <authorList>
            <person name="Goeker M."/>
        </authorList>
    </citation>
    <scope>NUCLEOTIDE SEQUENCE [LARGE SCALE GENOMIC DNA]</scope>
    <source>
        <strain evidence="1 2">DSM 24875</strain>
    </source>
</reference>
<dbReference type="AlphaFoldDB" id="A0A366F576"/>
<protein>
    <submittedName>
        <fullName evidence="1">Uncharacterized protein</fullName>
    </submittedName>
</protein>
<accession>A0A366F576</accession>
<evidence type="ECO:0000313" key="1">
    <source>
        <dbReference type="EMBL" id="RBP09120.1"/>
    </source>
</evidence>
<keyword evidence="2" id="KW-1185">Reference proteome</keyword>
<evidence type="ECO:0000313" key="2">
    <source>
        <dbReference type="Proteomes" id="UP000253529"/>
    </source>
</evidence>
<dbReference type="Proteomes" id="UP000253529">
    <property type="component" value="Unassembled WGS sequence"/>
</dbReference>
<proteinExistence type="predicted"/>
<comment type="caution">
    <text evidence="1">The sequence shown here is derived from an EMBL/GenBank/DDBJ whole genome shotgun (WGS) entry which is preliminary data.</text>
</comment>
<name>A0A366F576_9HYPH</name>
<gene>
    <name evidence="1" type="ORF">DFR50_12392</name>
</gene>